<dbReference type="AlphaFoldDB" id="A0A9X5CND9"/>
<evidence type="ECO:0000313" key="2">
    <source>
        <dbReference type="EMBL" id="NEC51685.1"/>
    </source>
</evidence>
<feature type="region of interest" description="Disordered" evidence="1">
    <location>
        <begin position="51"/>
        <end position="73"/>
    </location>
</feature>
<gene>
    <name evidence="2" type="ORF">G3I18_24440</name>
</gene>
<proteinExistence type="predicted"/>
<feature type="compositionally biased region" description="Basic and acidic residues" evidence="1">
    <location>
        <begin position="64"/>
        <end position="73"/>
    </location>
</feature>
<name>A0A9X5CND9_9ACTN</name>
<dbReference type="Proteomes" id="UP000471745">
    <property type="component" value="Unassembled WGS sequence"/>
</dbReference>
<sequence>ALASEVVALLSEEPPRDYGDDLPAALRRARRGDDGYAARWRTEVRRLRGALSQAAAGRGGDPGGEERGVGLVV</sequence>
<organism evidence="2 3">
    <name type="scientific">Actinospica acidiphila</name>
    <dbReference type="NCBI Taxonomy" id="304899"/>
    <lineage>
        <taxon>Bacteria</taxon>
        <taxon>Bacillati</taxon>
        <taxon>Actinomycetota</taxon>
        <taxon>Actinomycetes</taxon>
        <taxon>Catenulisporales</taxon>
        <taxon>Actinospicaceae</taxon>
        <taxon>Actinospica</taxon>
    </lineage>
</organism>
<reference evidence="2 3" key="1">
    <citation type="submission" date="2020-01" db="EMBL/GenBank/DDBJ databases">
        <title>Insect and environment-associated Actinomycetes.</title>
        <authorList>
            <person name="Currrie C."/>
            <person name="Chevrette M."/>
            <person name="Carlson C."/>
            <person name="Stubbendieck R."/>
            <person name="Wendt-Pienkowski E."/>
        </authorList>
    </citation>
    <scope>NUCLEOTIDE SEQUENCE [LARGE SCALE GENOMIC DNA]</scope>
    <source>
        <strain evidence="2 3">SID8189</strain>
    </source>
</reference>
<dbReference type="RefSeq" id="WP_163090396.1">
    <property type="nucleotide sequence ID" value="NZ_JAAGNA010000850.1"/>
</dbReference>
<dbReference type="EMBL" id="JAAGNA010000850">
    <property type="protein sequence ID" value="NEC51685.1"/>
    <property type="molecule type" value="Genomic_DNA"/>
</dbReference>
<evidence type="ECO:0000256" key="1">
    <source>
        <dbReference type="SAM" id="MobiDB-lite"/>
    </source>
</evidence>
<comment type="caution">
    <text evidence="2">The sequence shown here is derived from an EMBL/GenBank/DDBJ whole genome shotgun (WGS) entry which is preliminary data.</text>
</comment>
<protein>
    <submittedName>
        <fullName evidence="2">Uncharacterized protein</fullName>
    </submittedName>
</protein>
<feature type="non-terminal residue" evidence="2">
    <location>
        <position position="73"/>
    </location>
</feature>
<feature type="non-terminal residue" evidence="2">
    <location>
        <position position="1"/>
    </location>
</feature>
<evidence type="ECO:0000313" key="3">
    <source>
        <dbReference type="Proteomes" id="UP000471745"/>
    </source>
</evidence>
<accession>A0A9X5CND9</accession>
<keyword evidence="3" id="KW-1185">Reference proteome</keyword>